<evidence type="ECO:0000259" key="7">
    <source>
        <dbReference type="PROSITE" id="PS50126"/>
    </source>
</evidence>
<dbReference type="InterPro" id="IPR050212">
    <property type="entry name" value="Ntdp-like"/>
</dbReference>
<dbReference type="RefSeq" id="WP_260592852.1">
    <property type="nucleotide sequence ID" value="NZ_CP104003.1"/>
</dbReference>
<evidence type="ECO:0000256" key="2">
    <source>
        <dbReference type="ARBA" id="ARBA00022722"/>
    </source>
</evidence>
<evidence type="ECO:0000256" key="4">
    <source>
        <dbReference type="ARBA" id="ARBA00022801"/>
    </source>
</evidence>
<dbReference type="PANTHER" id="PTHR39159">
    <property type="match status" value="1"/>
</dbReference>
<evidence type="ECO:0000256" key="1">
    <source>
        <dbReference type="ARBA" id="ARBA00022552"/>
    </source>
</evidence>
<dbReference type="GO" id="GO:0016891">
    <property type="term" value="F:RNA endonuclease activity producing 5'-phosphomonoesters, hydrolytic mechanism"/>
    <property type="evidence" value="ECO:0007669"/>
    <property type="project" value="UniProtKB-UniRule"/>
</dbReference>
<dbReference type="SUPFAM" id="SSF159234">
    <property type="entry name" value="FomD-like"/>
    <property type="match status" value="1"/>
</dbReference>
<keyword evidence="3 6" id="KW-0255">Endonuclease</keyword>
<dbReference type="EC" id="3.1.26.-" evidence="6"/>
<keyword evidence="1 6" id="KW-0698">rRNA processing</keyword>
<dbReference type="KEGG" id="ssai:N0B31_17230"/>
<comment type="function">
    <text evidence="6">Probable RNase involved in rRNA stability through maturation and/or degradation of precursor rRNAs. Binds to RNA in loop regions with AU-rich sequences.</text>
</comment>
<sequence>MAGDDDPETPVSVQVRGIYTTALTHLFESNGETRVVRASEPIRDRFDAEFAVHPEDVVVDTTGDRQGVGVTGDPDAVASLDDHLRVGVDTLAWDDPAPAGAVFDGVVTDTLGSGAVLELDDENTEGFLPYDAADDYVEEGAVIRVQVDDPKPPWESDRAGLTTDLRVDGGLVELRQGRSADTGEAARLASLLNVDPPEGWGPRWAYGSDEAGMDALRTSLERAAERTEALETALVDADPDAAPARRHAPRATRWYWFGRESRFALDGHRRAVTTTMPGHHRTKAAHSDASAAVDFAEAVCEPEGEFPFAAVTRQFGPREGDRVGIGHGKPEGRLITLGRGEVTAYDPEGGITLEREMSPGGSYDALGVRREAGDVAVTKFREGRWWYATVYRDEAGETKGTYVNVCTPLEIFPDSVRYVDLHVDVVRHADGTVERVDDDELDAAVEAGYVPEALAEKARDVASRVENAL</sequence>
<evidence type="ECO:0000256" key="5">
    <source>
        <dbReference type="ARBA" id="ARBA00022884"/>
    </source>
</evidence>
<keyword evidence="9" id="KW-1185">Reference proteome</keyword>
<evidence type="ECO:0000313" key="8">
    <source>
        <dbReference type="EMBL" id="UWM53858.1"/>
    </source>
</evidence>
<name>A0A9E7R300_9EURY</name>
<feature type="domain" description="S1 motif" evidence="7">
    <location>
        <begin position="100"/>
        <end position="164"/>
    </location>
</feature>
<dbReference type="AlphaFoldDB" id="A0A9E7R300"/>
<dbReference type="PANTHER" id="PTHR39159:SF1">
    <property type="entry name" value="UPF0374 PROTEIN YGAC"/>
    <property type="match status" value="1"/>
</dbReference>
<proteinExistence type="inferred from homology"/>
<dbReference type="EMBL" id="CP104003">
    <property type="protein sequence ID" value="UWM53858.1"/>
    <property type="molecule type" value="Genomic_DNA"/>
</dbReference>
<accession>A0A9E7R300</accession>
<dbReference type="HAMAP" id="MF_01910">
    <property type="entry name" value="RNA_binding_AU_1"/>
    <property type="match status" value="1"/>
</dbReference>
<dbReference type="GeneID" id="74944202"/>
<dbReference type="Pfam" id="PF04167">
    <property type="entry name" value="DUF402"/>
    <property type="match status" value="1"/>
</dbReference>
<reference evidence="8" key="1">
    <citation type="submission" date="2022-09" db="EMBL/GenBank/DDBJ databases">
        <title>Diverse halophilic archaea isolated from saline environments.</title>
        <authorList>
            <person name="Cui H.-L."/>
        </authorList>
    </citation>
    <scope>NUCLEOTIDE SEQUENCE</scope>
    <source>
        <strain evidence="8">ZS-35-S2</strain>
    </source>
</reference>
<protein>
    <recommendedName>
        <fullName evidence="6">Probable ribonuclease FAU-1</fullName>
        <ecNumber evidence="6">3.1.26.-</ecNumber>
    </recommendedName>
    <alternativeName>
        <fullName evidence="6">RNA-binding protein FAU-1</fullName>
    </alternativeName>
</protein>
<dbReference type="GO" id="GO:0035925">
    <property type="term" value="F:mRNA 3'-UTR AU-rich region binding"/>
    <property type="evidence" value="ECO:0007669"/>
    <property type="project" value="UniProtKB-UniRule"/>
</dbReference>
<keyword evidence="2 6" id="KW-0540">Nuclease</keyword>
<evidence type="ECO:0000256" key="6">
    <source>
        <dbReference type="HAMAP-Rule" id="MF_01910"/>
    </source>
</evidence>
<comment type="similarity">
    <text evidence="6">Belongs to the FAU-1 family.</text>
</comment>
<keyword evidence="5 6" id="KW-0694">RNA-binding</keyword>
<organism evidence="8 9">
    <name type="scientific">Salinirubellus salinus</name>
    <dbReference type="NCBI Taxonomy" id="1364945"/>
    <lineage>
        <taxon>Archaea</taxon>
        <taxon>Methanobacteriati</taxon>
        <taxon>Methanobacteriota</taxon>
        <taxon>Stenosarchaea group</taxon>
        <taxon>Halobacteria</taxon>
        <taxon>Halobacteriales</taxon>
        <taxon>Natronomonadaceae</taxon>
        <taxon>Salinirubellus</taxon>
    </lineage>
</organism>
<dbReference type="InterPro" id="IPR016730">
    <property type="entry name" value="RNA-bd_FAU-1"/>
</dbReference>
<dbReference type="Gene3D" id="2.40.380.10">
    <property type="entry name" value="FomD-like"/>
    <property type="match status" value="1"/>
</dbReference>
<dbReference type="PROSITE" id="PS50126">
    <property type="entry name" value="S1"/>
    <property type="match status" value="1"/>
</dbReference>
<keyword evidence="4 6" id="KW-0378">Hydrolase</keyword>
<dbReference type="InterPro" id="IPR007295">
    <property type="entry name" value="DUF402"/>
</dbReference>
<evidence type="ECO:0000313" key="9">
    <source>
        <dbReference type="Proteomes" id="UP001057580"/>
    </source>
</evidence>
<dbReference type="GO" id="GO:0006364">
    <property type="term" value="P:rRNA processing"/>
    <property type="evidence" value="ECO:0007669"/>
    <property type="project" value="UniProtKB-UniRule"/>
</dbReference>
<evidence type="ECO:0000256" key="3">
    <source>
        <dbReference type="ARBA" id="ARBA00022759"/>
    </source>
</evidence>
<dbReference type="InterPro" id="IPR003029">
    <property type="entry name" value="S1_domain"/>
</dbReference>
<dbReference type="Proteomes" id="UP001057580">
    <property type="component" value="Chromosome"/>
</dbReference>
<dbReference type="PIRSF" id="PIRSF018644">
    <property type="entry name" value="RNA-binding_FAU-1"/>
    <property type="match status" value="1"/>
</dbReference>
<dbReference type="InterPro" id="IPR035930">
    <property type="entry name" value="FomD-like_sf"/>
</dbReference>
<gene>
    <name evidence="6" type="primary">fau-1</name>
    <name evidence="8" type="ORF">N0B31_17230</name>
</gene>